<feature type="transmembrane region" description="Helical" evidence="1">
    <location>
        <begin position="444"/>
        <end position="467"/>
    </location>
</feature>
<feature type="transmembrane region" description="Helical" evidence="1">
    <location>
        <begin position="116"/>
        <end position="134"/>
    </location>
</feature>
<feature type="transmembrane region" description="Helical" evidence="1">
    <location>
        <begin position="188"/>
        <end position="206"/>
    </location>
</feature>
<feature type="transmembrane region" description="Helical" evidence="1">
    <location>
        <begin position="146"/>
        <end position="167"/>
    </location>
</feature>
<keyword evidence="1" id="KW-1133">Transmembrane helix</keyword>
<proteinExistence type="predicted"/>
<feature type="transmembrane region" description="Helical" evidence="1">
    <location>
        <begin position="336"/>
        <end position="354"/>
    </location>
</feature>
<feature type="transmembrane region" description="Helical" evidence="1">
    <location>
        <begin position="408"/>
        <end position="432"/>
    </location>
</feature>
<feature type="transmembrane region" description="Helical" evidence="1">
    <location>
        <begin position="360"/>
        <end position="384"/>
    </location>
</feature>
<dbReference type="InterPro" id="IPR001927">
    <property type="entry name" value="Na/Gal_symport"/>
</dbReference>
<feature type="transmembrane region" description="Helical" evidence="1">
    <location>
        <begin position="58"/>
        <end position="88"/>
    </location>
</feature>
<dbReference type="InterPro" id="IPR036259">
    <property type="entry name" value="MFS_trans_sf"/>
</dbReference>
<comment type="caution">
    <text evidence="2">The sequence shown here is derived from an EMBL/GenBank/DDBJ whole genome shotgun (WGS) entry which is preliminary data.</text>
</comment>
<dbReference type="RefSeq" id="WP_209458028.1">
    <property type="nucleotide sequence ID" value="NZ_JAGGKC010000001.1"/>
</dbReference>
<dbReference type="Proteomes" id="UP001519271">
    <property type="component" value="Unassembled WGS sequence"/>
</dbReference>
<organism evidence="2 3">
    <name type="scientific">Youngiibacter multivorans</name>
    <dbReference type="NCBI Taxonomy" id="937251"/>
    <lineage>
        <taxon>Bacteria</taxon>
        <taxon>Bacillati</taxon>
        <taxon>Bacillota</taxon>
        <taxon>Clostridia</taxon>
        <taxon>Eubacteriales</taxon>
        <taxon>Clostridiaceae</taxon>
        <taxon>Youngiibacter</taxon>
    </lineage>
</organism>
<protein>
    <submittedName>
        <fullName evidence="2">Sugar (Glycoside-pentoside-hexuronide) transporter</fullName>
    </submittedName>
</protein>
<keyword evidence="1" id="KW-0472">Membrane</keyword>
<dbReference type="NCBIfam" id="TIGR00792">
    <property type="entry name" value="gph"/>
    <property type="match status" value="1"/>
</dbReference>
<feature type="transmembrane region" description="Helical" evidence="1">
    <location>
        <begin position="304"/>
        <end position="324"/>
    </location>
</feature>
<dbReference type="Gene3D" id="1.20.1250.20">
    <property type="entry name" value="MFS general substrate transporter like domains"/>
    <property type="match status" value="2"/>
</dbReference>
<dbReference type="PANTHER" id="PTHR11328:SF24">
    <property type="entry name" value="MAJOR FACILITATOR SUPERFAMILY (MFS) PROFILE DOMAIN-CONTAINING PROTEIN"/>
    <property type="match status" value="1"/>
</dbReference>
<name>A0ABS4FZR6_9CLOT</name>
<reference evidence="2 3" key="1">
    <citation type="submission" date="2021-03" db="EMBL/GenBank/DDBJ databases">
        <title>Genomic Encyclopedia of Type Strains, Phase IV (KMG-IV): sequencing the most valuable type-strain genomes for metagenomic binning, comparative biology and taxonomic classification.</title>
        <authorList>
            <person name="Goeker M."/>
        </authorList>
    </citation>
    <scope>NUCLEOTIDE SEQUENCE [LARGE SCALE GENOMIC DNA]</scope>
    <source>
        <strain evidence="2 3">DSM 6139</strain>
    </source>
</reference>
<gene>
    <name evidence="2" type="ORF">J2Z34_000253</name>
</gene>
<dbReference type="InterPro" id="IPR039672">
    <property type="entry name" value="MFS_2"/>
</dbReference>
<keyword evidence="3" id="KW-1185">Reference proteome</keyword>
<dbReference type="PANTHER" id="PTHR11328">
    <property type="entry name" value="MAJOR FACILITATOR SUPERFAMILY DOMAIN-CONTAINING PROTEIN"/>
    <property type="match status" value="1"/>
</dbReference>
<dbReference type="CDD" id="cd17332">
    <property type="entry name" value="MFS_MelB_like"/>
    <property type="match status" value="1"/>
</dbReference>
<dbReference type="SUPFAM" id="SSF103473">
    <property type="entry name" value="MFS general substrate transporter"/>
    <property type="match status" value="1"/>
</dbReference>
<evidence type="ECO:0000256" key="1">
    <source>
        <dbReference type="SAM" id="Phobius"/>
    </source>
</evidence>
<evidence type="ECO:0000313" key="2">
    <source>
        <dbReference type="EMBL" id="MBP1917790.1"/>
    </source>
</evidence>
<dbReference type="Pfam" id="PF13347">
    <property type="entry name" value="MFS_2"/>
    <property type="match status" value="1"/>
</dbReference>
<sequence>MDCVYDNTKFVSRKDTGAIMNAQIEPIERSSEVEKSLYIKIPFMRKVLYNLGDVGNSFSWGFVASFLVIFYTDVFGISAAAVSLMLLISRLWDGLNDPIVGIMADRTVTKWGRYRPWILFGMVPLAIFTVLTFWAHPEFSPSGKLIYAYITYFFLSFFNTCVIVPHASLISAMTQDPNERSKLAGMRMAFGFIGNTIVGILVVNMVPFFGQGDNVKGYLYTAFVMAFVLAIPMFTIDFLGTKEVVNPPRNQLKVSTKKLIAGALKNKYLIMCCVAIFIVGLGHYTRMTSLMYYFTYVIRDRSLIAGYMLFLNLPFVAGALSASLISKKLGNKGKTFAYASFSAGISMILGFWFTPIGNPMTFYILTIMTGFFTGIMGGSAFSMVPDTVEYGQLMTGERSAGFNQSLTTFWNTIGIAIGSAGVALMLSILGYVPNVEQTSIVLNGIRMTMFILPGIITFIGGIMFLFYKLDFAMFDRIVSMLQAESDR</sequence>
<feature type="transmembrane region" description="Helical" evidence="1">
    <location>
        <begin position="268"/>
        <end position="284"/>
    </location>
</feature>
<accession>A0ABS4FZR6</accession>
<evidence type="ECO:0000313" key="3">
    <source>
        <dbReference type="Proteomes" id="UP001519271"/>
    </source>
</evidence>
<dbReference type="EMBL" id="JAGGKC010000001">
    <property type="protein sequence ID" value="MBP1917790.1"/>
    <property type="molecule type" value="Genomic_DNA"/>
</dbReference>
<keyword evidence="1" id="KW-0812">Transmembrane</keyword>
<feature type="transmembrane region" description="Helical" evidence="1">
    <location>
        <begin position="218"/>
        <end position="239"/>
    </location>
</feature>